<feature type="region of interest" description="Disordered" evidence="2">
    <location>
        <begin position="14"/>
        <end position="294"/>
    </location>
</feature>
<evidence type="ECO:0000256" key="2">
    <source>
        <dbReference type="SAM" id="MobiDB-lite"/>
    </source>
</evidence>
<dbReference type="EMBL" id="VBOY01000036">
    <property type="protein sequence ID" value="TMQ67574.1"/>
    <property type="molecule type" value="Genomic_DNA"/>
</dbReference>
<evidence type="ECO:0000313" key="4">
    <source>
        <dbReference type="EMBL" id="TMQ67574.1"/>
    </source>
</evidence>
<feature type="compositionally biased region" description="Basic residues" evidence="2">
    <location>
        <begin position="163"/>
        <end position="176"/>
    </location>
</feature>
<feature type="compositionally biased region" description="Basic and acidic residues" evidence="2">
    <location>
        <begin position="177"/>
        <end position="189"/>
    </location>
</feature>
<evidence type="ECO:0000256" key="1">
    <source>
        <dbReference type="ARBA" id="ARBA00022729"/>
    </source>
</evidence>
<gene>
    <name evidence="4" type="primary">bamD</name>
    <name evidence="4" type="ORF">E6K78_04385</name>
</gene>
<name>A0A538TVC1_UNCEI</name>
<dbReference type="InterPro" id="IPR039565">
    <property type="entry name" value="BamD-like"/>
</dbReference>
<feature type="domain" description="Outer membrane lipoprotein BamD-like" evidence="3">
    <location>
        <begin position="340"/>
        <end position="505"/>
    </location>
</feature>
<feature type="compositionally biased region" description="Basic and acidic residues" evidence="2">
    <location>
        <begin position="48"/>
        <end position="57"/>
    </location>
</feature>
<feature type="compositionally biased region" description="Basic and acidic residues" evidence="2">
    <location>
        <begin position="278"/>
        <end position="289"/>
    </location>
</feature>
<dbReference type="InterPro" id="IPR011990">
    <property type="entry name" value="TPR-like_helical_dom_sf"/>
</dbReference>
<sequence length="555" mass="61031">MGAWCSRATVSPPARWFRRGSPAHPPTTCSAPRSPSFRRSRWSAGSAHEARAQRDLGRTGLLAARRGRRPRQDVPLRRRPAGAGGYRPVDRPTFARADRARPRAARSAHQSPAGEPGREQRVRPRARDGAPRQRDASPARPGREPPAQLRGRARDPEVLGTPSRHRAGAPHPGSRRQRADGSCGHRPDSRVPGGVGSRHLREAARLAAGASQDRATGPGRGAAHAARSGPRDRDVGRRREPQPHGCLPARPASLGRGRALRRPQSPGSGTYRGQGGRAGDRGRDRDGLDRPVLPEPAVTRSRLGWAWRGALASLALDVLAGCGAHVLPTFHSESERLRVARERHDAGDCAEAILLLKTYVLNAVGTAQVDEGIYLLGDCYLRTKEWTLAAGEFERLLRDYPESDSSAAASFALGSALYGQAGKADFDQEYTVKALEQWRAYLRDHPGDWRNAEAERKVMAARTRLATKLLRTGNLYLKLKLWEPGRVYFQKIVDEYGDTSVDPEARFGLALSEAGRGRHREAIDQLKQIEERYTGQEIAARAAQNRKRLERKSRS</sequence>
<dbReference type="Proteomes" id="UP000316609">
    <property type="component" value="Unassembled WGS sequence"/>
</dbReference>
<comment type="caution">
    <text evidence="4">The sequence shown here is derived from an EMBL/GenBank/DDBJ whole genome shotgun (WGS) entry which is preliminary data.</text>
</comment>
<organism evidence="4 5">
    <name type="scientific">Eiseniibacteriota bacterium</name>
    <dbReference type="NCBI Taxonomy" id="2212470"/>
    <lineage>
        <taxon>Bacteria</taxon>
        <taxon>Candidatus Eiseniibacteriota</taxon>
    </lineage>
</organism>
<dbReference type="SUPFAM" id="SSF48452">
    <property type="entry name" value="TPR-like"/>
    <property type="match status" value="1"/>
</dbReference>
<protein>
    <submittedName>
        <fullName evidence="4">Outer membrane protein assembly factor BamD</fullName>
    </submittedName>
</protein>
<evidence type="ECO:0000313" key="5">
    <source>
        <dbReference type="Proteomes" id="UP000316609"/>
    </source>
</evidence>
<reference evidence="4 5" key="1">
    <citation type="journal article" date="2019" name="Nat. Microbiol.">
        <title>Mediterranean grassland soil C-N compound turnover is dependent on rainfall and depth, and is mediated by genomically divergent microorganisms.</title>
        <authorList>
            <person name="Diamond S."/>
            <person name="Andeer P.F."/>
            <person name="Li Z."/>
            <person name="Crits-Christoph A."/>
            <person name="Burstein D."/>
            <person name="Anantharaman K."/>
            <person name="Lane K.R."/>
            <person name="Thomas B.C."/>
            <person name="Pan C."/>
            <person name="Northen T.R."/>
            <person name="Banfield J.F."/>
        </authorList>
    </citation>
    <scope>NUCLEOTIDE SEQUENCE [LARGE SCALE GENOMIC DNA]</scope>
    <source>
        <strain evidence="4">WS_8</strain>
    </source>
</reference>
<evidence type="ECO:0000259" key="3">
    <source>
        <dbReference type="Pfam" id="PF13525"/>
    </source>
</evidence>
<dbReference type="Gene3D" id="1.25.40.10">
    <property type="entry name" value="Tetratricopeptide repeat domain"/>
    <property type="match status" value="1"/>
</dbReference>
<dbReference type="AlphaFoldDB" id="A0A538TVC1"/>
<proteinExistence type="predicted"/>
<accession>A0A538TVC1</accession>
<keyword evidence="1" id="KW-0732">Signal</keyword>
<feature type="compositionally biased region" description="Basic and acidic residues" evidence="2">
    <location>
        <begin position="229"/>
        <end position="242"/>
    </location>
</feature>
<dbReference type="Pfam" id="PF13525">
    <property type="entry name" value="YfiO"/>
    <property type="match status" value="1"/>
</dbReference>
<feature type="compositionally biased region" description="Basic and acidic residues" evidence="2">
    <location>
        <begin position="116"/>
        <end position="143"/>
    </location>
</feature>